<accession>A0A383AB80</accession>
<name>A0A383AB80_9ZZZZ</name>
<evidence type="ECO:0008006" key="2">
    <source>
        <dbReference type="Google" id="ProtNLM"/>
    </source>
</evidence>
<dbReference type="EMBL" id="UINC01190802">
    <property type="protein sequence ID" value="SVE05136.1"/>
    <property type="molecule type" value="Genomic_DNA"/>
</dbReference>
<organism evidence="1">
    <name type="scientific">marine metagenome</name>
    <dbReference type="NCBI Taxonomy" id="408172"/>
    <lineage>
        <taxon>unclassified sequences</taxon>
        <taxon>metagenomes</taxon>
        <taxon>ecological metagenomes</taxon>
    </lineage>
</organism>
<sequence length="207" mass="23795">MAIINSHIDFEIDEDFQVRHKELLKFFSDKNMDVEITNTDEVKSIILSLPEEDYPYKWDETFENAPMDKSFGLLLKVDGEVVSTYAAIDMLLPDFVAGMKTVHTGTFEDVSLPQGSASYSSCQWVSKDHRGKKLGMCLDHLKKNIIFDVVKRDVNYSIHKKPFVNYHINGLHYDESKLLATIPKGDKIYYVAYVTAQSWSDKLDDVR</sequence>
<proteinExistence type="predicted"/>
<dbReference type="AlphaFoldDB" id="A0A383AB80"/>
<evidence type="ECO:0000313" key="1">
    <source>
        <dbReference type="EMBL" id="SVE05136.1"/>
    </source>
</evidence>
<protein>
    <recommendedName>
        <fullName evidence="2">N-acetyltransferase domain-containing protein</fullName>
    </recommendedName>
</protein>
<reference evidence="1" key="1">
    <citation type="submission" date="2018-05" db="EMBL/GenBank/DDBJ databases">
        <authorList>
            <person name="Lanie J.A."/>
            <person name="Ng W.-L."/>
            <person name="Kazmierczak K.M."/>
            <person name="Andrzejewski T.M."/>
            <person name="Davidsen T.M."/>
            <person name="Wayne K.J."/>
            <person name="Tettelin H."/>
            <person name="Glass J.I."/>
            <person name="Rusch D."/>
            <person name="Podicherti R."/>
            <person name="Tsui H.-C.T."/>
            <person name="Winkler M.E."/>
        </authorList>
    </citation>
    <scope>NUCLEOTIDE SEQUENCE</scope>
</reference>
<feature type="non-terminal residue" evidence="1">
    <location>
        <position position="207"/>
    </location>
</feature>
<gene>
    <name evidence="1" type="ORF">METZ01_LOCUS457990</name>
</gene>